<feature type="transmembrane region" description="Helical" evidence="12">
    <location>
        <begin position="315"/>
        <end position="334"/>
    </location>
</feature>
<sequence>AQKLNLTGLQNQWLFVLPDTNAVTYNPYPYLKSVKDGDNFAFIYNNSLPQALRSNCQETIFCYVATTVDLAIRGWEEDLKKQYALMEELPLEEWDDVRPSKADRAGNVADYVQSLIDGEERCSGCINWGLEAVEIKSETKFDFVDVGAWQPFQGLHLFDDLFPHVTGGFRKRVIAVASVNFPPWQIYIRDKNGAVIDYSGLMFELMDELARKLNFSYIVYTPSDGTNTGVVNMVQSGEAFLGAAAMVATVPFLSRSSLFVLHNNFLFGSLQVISDDRLKQVAFTATIDIQSYSFMYSRPKELSRALIFIEPFTPFVWICIGLTFVIIGPLLWIITKYSPFYLHHGITHNGLFQVGNCSWYCYGALMQQGGNHMPDALSGRILVGTWWLFVIVVVTSYSGNLVAFLTFPKIQNPLNTPQDILDNSRYYTWGVKSGDYILEYFKVATEPLYKGLGEKVIVHQPGTEAKVLDLIRNNNHIYIAWKTNLLFLMKDGFKATNTCDFSLGSQDFFEERVAMPINRANPYRDVISQEINRMLEIGLTEKWKQMYWPRDDECSTTALGGGDATRTVSIRDMQGSFYILAIGFGTGALLVILECLFARRGKGVVVKVSQLQKQSKGHKDVIYPFVS</sequence>
<feature type="transmembrane region" description="Helical" evidence="12">
    <location>
        <begin position="577"/>
        <end position="597"/>
    </location>
</feature>
<keyword evidence="6 12" id="KW-0472">Membrane</keyword>
<comment type="similarity">
    <text evidence="2">Belongs to the glutamate-gated ion channel (TC 1.A.10.1) family.</text>
</comment>
<keyword evidence="7" id="KW-0675">Receptor</keyword>
<evidence type="ECO:0000259" key="13">
    <source>
        <dbReference type="Pfam" id="PF00060"/>
    </source>
</evidence>
<feature type="domain" description="Ionotropic glutamate receptor C-terminal" evidence="13">
    <location>
        <begin position="316"/>
        <end position="584"/>
    </location>
</feature>
<evidence type="ECO:0000256" key="4">
    <source>
        <dbReference type="ARBA" id="ARBA00022692"/>
    </source>
</evidence>
<dbReference type="InterPro" id="IPR001508">
    <property type="entry name" value="Iono_Glu_rcpt_met"/>
</dbReference>
<dbReference type="GO" id="GO:0050906">
    <property type="term" value="P:detection of stimulus involved in sensory perception"/>
    <property type="evidence" value="ECO:0007669"/>
    <property type="project" value="UniProtKB-ARBA"/>
</dbReference>
<dbReference type="AlphaFoldDB" id="A0A7R9ACN3"/>
<keyword evidence="5 12" id="KW-1133">Transmembrane helix</keyword>
<dbReference type="PANTHER" id="PTHR42643">
    <property type="entry name" value="IONOTROPIC RECEPTOR 20A-RELATED"/>
    <property type="match status" value="1"/>
</dbReference>
<dbReference type="Pfam" id="PF00060">
    <property type="entry name" value="Lig_chan"/>
    <property type="match status" value="1"/>
</dbReference>
<evidence type="ECO:0000256" key="8">
    <source>
        <dbReference type="ARBA" id="ARBA00023180"/>
    </source>
</evidence>
<organism evidence="14">
    <name type="scientific">Darwinula stevensoni</name>
    <dbReference type="NCBI Taxonomy" id="69355"/>
    <lineage>
        <taxon>Eukaryota</taxon>
        <taxon>Metazoa</taxon>
        <taxon>Ecdysozoa</taxon>
        <taxon>Arthropoda</taxon>
        <taxon>Crustacea</taxon>
        <taxon>Oligostraca</taxon>
        <taxon>Ostracoda</taxon>
        <taxon>Podocopa</taxon>
        <taxon>Podocopida</taxon>
        <taxon>Darwinulocopina</taxon>
        <taxon>Darwinuloidea</taxon>
        <taxon>Darwinulidae</taxon>
        <taxon>Darwinula</taxon>
    </lineage>
</organism>
<evidence type="ECO:0000256" key="1">
    <source>
        <dbReference type="ARBA" id="ARBA00004651"/>
    </source>
</evidence>
<dbReference type="PANTHER" id="PTHR42643:SF24">
    <property type="entry name" value="IONOTROPIC RECEPTOR 60A"/>
    <property type="match status" value="1"/>
</dbReference>
<dbReference type="GO" id="GO:0005886">
    <property type="term" value="C:plasma membrane"/>
    <property type="evidence" value="ECO:0007669"/>
    <property type="project" value="UniProtKB-SubCell"/>
</dbReference>
<feature type="non-terminal residue" evidence="14">
    <location>
        <position position="1"/>
    </location>
</feature>
<keyword evidence="3" id="KW-1003">Cell membrane</keyword>
<feature type="transmembrane region" description="Helical" evidence="12">
    <location>
        <begin position="386"/>
        <end position="407"/>
    </location>
</feature>
<keyword evidence="15" id="KW-1185">Reference proteome</keyword>
<dbReference type="InterPro" id="IPR052192">
    <property type="entry name" value="Insect_Ionotropic_Sensory_Rcpt"/>
</dbReference>
<dbReference type="InterPro" id="IPR001320">
    <property type="entry name" value="Iontro_rcpt_C"/>
</dbReference>
<dbReference type="SUPFAM" id="SSF53850">
    <property type="entry name" value="Periplasmic binding protein-like II"/>
    <property type="match status" value="1"/>
</dbReference>
<keyword evidence="4 12" id="KW-0812">Transmembrane</keyword>
<dbReference type="Proteomes" id="UP000677054">
    <property type="component" value="Unassembled WGS sequence"/>
</dbReference>
<dbReference type="EMBL" id="LR903270">
    <property type="protein sequence ID" value="CAD7251709.1"/>
    <property type="molecule type" value="Genomic_DNA"/>
</dbReference>
<proteinExistence type="inferred from homology"/>
<dbReference type="Gene3D" id="3.40.190.10">
    <property type="entry name" value="Periplasmic binding protein-like II"/>
    <property type="match status" value="1"/>
</dbReference>
<dbReference type="PRINTS" id="PR00177">
    <property type="entry name" value="NMDARECEPTOR"/>
</dbReference>
<feature type="binding site" evidence="9">
    <location>
        <position position="277"/>
    </location>
    <ligand>
        <name>L-glutamate</name>
        <dbReference type="ChEBI" id="CHEBI:29985"/>
    </ligand>
</feature>
<dbReference type="GO" id="GO:0038023">
    <property type="term" value="F:signaling receptor activity"/>
    <property type="evidence" value="ECO:0007669"/>
    <property type="project" value="InterPro"/>
</dbReference>
<evidence type="ECO:0000313" key="15">
    <source>
        <dbReference type="Proteomes" id="UP000677054"/>
    </source>
</evidence>
<reference evidence="14" key="1">
    <citation type="submission" date="2020-11" db="EMBL/GenBank/DDBJ databases">
        <authorList>
            <person name="Tran Van P."/>
        </authorList>
    </citation>
    <scope>NUCLEOTIDE SEQUENCE</scope>
</reference>
<evidence type="ECO:0000256" key="2">
    <source>
        <dbReference type="ARBA" id="ARBA00008685"/>
    </source>
</evidence>
<feature type="site" description="Crucial to convey clamshell closure to channel opening" evidence="10">
    <location>
        <position position="414"/>
    </location>
</feature>
<keyword evidence="8" id="KW-0325">Glycoprotein</keyword>
<accession>A0A7R9ACN3</accession>
<evidence type="ECO:0000313" key="14">
    <source>
        <dbReference type="EMBL" id="CAD7251709.1"/>
    </source>
</evidence>
<evidence type="ECO:0000256" key="10">
    <source>
        <dbReference type="PIRSR" id="PIRSR601508-2"/>
    </source>
</evidence>
<feature type="site" description="Interaction with the cone snail toxin Con-ikot-ikot" evidence="10">
    <location>
        <position position="442"/>
    </location>
</feature>
<evidence type="ECO:0000256" key="5">
    <source>
        <dbReference type="ARBA" id="ARBA00022989"/>
    </source>
</evidence>
<dbReference type="FunFam" id="1.10.287.70:FF:000143">
    <property type="entry name" value="Probable glutamate receptor"/>
    <property type="match status" value="1"/>
</dbReference>
<evidence type="ECO:0000256" key="11">
    <source>
        <dbReference type="PIRSR" id="PIRSR601508-3"/>
    </source>
</evidence>
<gene>
    <name evidence="14" type="ORF">DSTB1V02_LOCUS11471</name>
</gene>
<evidence type="ECO:0000256" key="9">
    <source>
        <dbReference type="PIRSR" id="PIRSR601508-1"/>
    </source>
</evidence>
<evidence type="ECO:0000256" key="6">
    <source>
        <dbReference type="ARBA" id="ARBA00023136"/>
    </source>
</evidence>
<name>A0A7R9ACN3_9CRUS</name>
<dbReference type="Gene3D" id="1.10.287.70">
    <property type="match status" value="1"/>
</dbReference>
<evidence type="ECO:0000256" key="12">
    <source>
        <dbReference type="SAM" id="Phobius"/>
    </source>
</evidence>
<evidence type="ECO:0000256" key="7">
    <source>
        <dbReference type="ARBA" id="ARBA00023170"/>
    </source>
</evidence>
<dbReference type="GO" id="GO:0015276">
    <property type="term" value="F:ligand-gated monoatomic ion channel activity"/>
    <property type="evidence" value="ECO:0007669"/>
    <property type="project" value="InterPro"/>
</dbReference>
<protein>
    <recommendedName>
        <fullName evidence="13">Ionotropic glutamate receptor C-terminal domain-containing protein</fullName>
    </recommendedName>
</protein>
<dbReference type="EMBL" id="CAJPEV010003753">
    <property type="protein sequence ID" value="CAG0900474.1"/>
    <property type="molecule type" value="Genomic_DNA"/>
</dbReference>
<feature type="disulfide bond" evidence="11">
    <location>
        <begin position="499"/>
        <end position="554"/>
    </location>
</feature>
<keyword evidence="11" id="KW-1015">Disulfide bond</keyword>
<comment type="subcellular location">
    <subcellularLocation>
        <location evidence="1">Cell membrane</location>
        <topology evidence="1">Multi-pass membrane protein</topology>
    </subcellularLocation>
</comment>
<dbReference type="OrthoDB" id="5984008at2759"/>
<evidence type="ECO:0000256" key="3">
    <source>
        <dbReference type="ARBA" id="ARBA00022475"/>
    </source>
</evidence>